<dbReference type="Pfam" id="PF13516">
    <property type="entry name" value="LRR_6"/>
    <property type="match status" value="1"/>
</dbReference>
<evidence type="ECO:0000313" key="1">
    <source>
        <dbReference type="Ensembl" id="ENSSFAP00005016939.1"/>
    </source>
</evidence>
<accession>A0A672GZD0</accession>
<dbReference type="InterPro" id="IPR001611">
    <property type="entry name" value="Leu-rich_rpt"/>
</dbReference>
<reference evidence="1" key="2">
    <citation type="submission" date="2025-08" db="UniProtKB">
        <authorList>
            <consortium name="Ensembl"/>
        </authorList>
    </citation>
    <scope>IDENTIFICATION</scope>
</reference>
<name>A0A672GZD0_SALFA</name>
<organism evidence="1 2">
    <name type="scientific">Salarias fasciatus</name>
    <name type="common">Jewelled blenny</name>
    <name type="synonym">Blennius fasciatus</name>
    <dbReference type="NCBI Taxonomy" id="181472"/>
    <lineage>
        <taxon>Eukaryota</taxon>
        <taxon>Metazoa</taxon>
        <taxon>Chordata</taxon>
        <taxon>Craniata</taxon>
        <taxon>Vertebrata</taxon>
        <taxon>Euteleostomi</taxon>
        <taxon>Actinopterygii</taxon>
        <taxon>Neopterygii</taxon>
        <taxon>Teleostei</taxon>
        <taxon>Neoteleostei</taxon>
        <taxon>Acanthomorphata</taxon>
        <taxon>Ovalentaria</taxon>
        <taxon>Blenniimorphae</taxon>
        <taxon>Blenniiformes</taxon>
        <taxon>Blennioidei</taxon>
        <taxon>Blenniidae</taxon>
        <taxon>Salariinae</taxon>
        <taxon>Salarias</taxon>
    </lineage>
</organism>
<dbReference type="OMA" id="IHTYTFI"/>
<dbReference type="Ensembl" id="ENSSFAT00005017600.1">
    <property type="protein sequence ID" value="ENSSFAP00005016939.1"/>
    <property type="gene ID" value="ENSSFAG00005008964.1"/>
</dbReference>
<dbReference type="SUPFAM" id="SSF52047">
    <property type="entry name" value="RNI-like"/>
    <property type="match status" value="1"/>
</dbReference>
<dbReference type="Gene3D" id="3.80.10.10">
    <property type="entry name" value="Ribonuclease Inhibitor"/>
    <property type="match status" value="1"/>
</dbReference>
<evidence type="ECO:0008006" key="3">
    <source>
        <dbReference type="Google" id="ProtNLM"/>
    </source>
</evidence>
<dbReference type="InParanoid" id="A0A672GZD0"/>
<reference evidence="1" key="3">
    <citation type="submission" date="2025-09" db="UniProtKB">
        <authorList>
            <consortium name="Ensembl"/>
        </authorList>
    </citation>
    <scope>IDENTIFICATION</scope>
</reference>
<proteinExistence type="predicted"/>
<evidence type="ECO:0000313" key="2">
    <source>
        <dbReference type="Proteomes" id="UP000472267"/>
    </source>
</evidence>
<sequence length="294" mass="33209">MQINPFVLLHFCCNQTQVVSKFCPQLRSLKLSYCKGLTSEAFQIKKLNVHKCGFFSFSQKGCCPDLELLEVSTKLDSKDCDLPICIPALQTACPKLKTFRMLNVRPMNKTRGATSSLSGFPLLEELSMATTSYSYVTDKFLWDMLSSSTHLRVLDLRGCARITPHGLAVLPCPELECLFWGQYFSRHIGSSLPKKGLHMVTQKWSKTLRELDVANQLFTEEDLDLAMSYLAQAADADTLRSLNLSGTSITQPTIRYPMTSLDYLNLSSCRNLPRGAKRIYRGQEDIRQLLDILE</sequence>
<dbReference type="GO" id="GO:0019005">
    <property type="term" value="C:SCF ubiquitin ligase complex"/>
    <property type="evidence" value="ECO:0007669"/>
    <property type="project" value="TreeGrafter"/>
</dbReference>
<dbReference type="PANTHER" id="PTHR13318:SF247">
    <property type="entry name" value="GH16156P"/>
    <property type="match status" value="1"/>
</dbReference>
<dbReference type="PANTHER" id="PTHR13318">
    <property type="entry name" value="PARTNER OF PAIRED, ISOFORM B-RELATED"/>
    <property type="match status" value="1"/>
</dbReference>
<dbReference type="Proteomes" id="UP000472267">
    <property type="component" value="Chromosome 22"/>
</dbReference>
<reference evidence="1" key="1">
    <citation type="submission" date="2019-06" db="EMBL/GenBank/DDBJ databases">
        <authorList>
            <consortium name="Wellcome Sanger Institute Data Sharing"/>
        </authorList>
    </citation>
    <scope>NUCLEOTIDE SEQUENCE [LARGE SCALE GENOMIC DNA]</scope>
</reference>
<dbReference type="InterPro" id="IPR032675">
    <property type="entry name" value="LRR_dom_sf"/>
</dbReference>
<dbReference type="AlphaFoldDB" id="A0A672GZD0"/>
<keyword evidence="2" id="KW-1185">Reference proteome</keyword>
<protein>
    <recommendedName>
        <fullName evidence="3">F-box and leucine-rich repeat protein 6</fullName>
    </recommendedName>
</protein>
<dbReference type="GO" id="GO:0031146">
    <property type="term" value="P:SCF-dependent proteasomal ubiquitin-dependent protein catabolic process"/>
    <property type="evidence" value="ECO:0007669"/>
    <property type="project" value="TreeGrafter"/>
</dbReference>
<dbReference type="FunCoup" id="A0A672GZD0">
    <property type="interactions" value="707"/>
</dbReference>